<reference evidence="3" key="1">
    <citation type="submission" date="2017-02" db="UniProtKB">
        <authorList>
            <consortium name="WormBaseParasite"/>
        </authorList>
    </citation>
    <scope>IDENTIFICATION</scope>
</reference>
<proteinExistence type="predicted"/>
<evidence type="ECO:0000313" key="1">
    <source>
        <dbReference type="EMBL" id="VDO41055.1"/>
    </source>
</evidence>
<accession>A0A0R3R1W0</accession>
<sequence length="66" mass="7191">MEDLTESLPAYPIDEDNTSAIGAMIHGANDLAAMTTVATANATSDITTPENDVKKFQSFCEWKIKR</sequence>
<name>A0A0R3R1W0_9BILA</name>
<dbReference type="Proteomes" id="UP000280834">
    <property type="component" value="Unassembled WGS sequence"/>
</dbReference>
<dbReference type="EMBL" id="UZAG01018783">
    <property type="protein sequence ID" value="VDO41055.1"/>
    <property type="molecule type" value="Genomic_DNA"/>
</dbReference>
<evidence type="ECO:0000313" key="3">
    <source>
        <dbReference type="WBParaSite" id="BTMF_0001400001-mRNA-1"/>
    </source>
</evidence>
<reference evidence="1 2" key="2">
    <citation type="submission" date="2018-11" db="EMBL/GenBank/DDBJ databases">
        <authorList>
            <consortium name="Pathogen Informatics"/>
        </authorList>
    </citation>
    <scope>NUCLEOTIDE SEQUENCE [LARGE SCALE GENOMIC DNA]</scope>
</reference>
<dbReference type="AlphaFoldDB" id="A0A0R3R1W0"/>
<evidence type="ECO:0000313" key="2">
    <source>
        <dbReference type="Proteomes" id="UP000280834"/>
    </source>
</evidence>
<protein>
    <submittedName>
        <fullName evidence="1 3">Uncharacterized protein</fullName>
    </submittedName>
</protein>
<dbReference type="WBParaSite" id="BTMF_0001400001-mRNA-1">
    <property type="protein sequence ID" value="BTMF_0001400001-mRNA-1"/>
    <property type="gene ID" value="BTMF_0001400001"/>
</dbReference>
<gene>
    <name evidence="1" type="ORF">BTMF_LOCUS11996</name>
</gene>
<keyword evidence="2" id="KW-1185">Reference proteome</keyword>
<organism evidence="3">
    <name type="scientific">Brugia timori</name>
    <dbReference type="NCBI Taxonomy" id="42155"/>
    <lineage>
        <taxon>Eukaryota</taxon>
        <taxon>Metazoa</taxon>
        <taxon>Ecdysozoa</taxon>
        <taxon>Nematoda</taxon>
        <taxon>Chromadorea</taxon>
        <taxon>Rhabditida</taxon>
        <taxon>Spirurina</taxon>
        <taxon>Spiruromorpha</taxon>
        <taxon>Filarioidea</taxon>
        <taxon>Onchocercidae</taxon>
        <taxon>Brugia</taxon>
    </lineage>
</organism>